<proteinExistence type="predicted"/>
<keyword evidence="2" id="KW-1185">Reference proteome</keyword>
<name>A0AAW0SV30_SCYPA</name>
<gene>
    <name evidence="1" type="ORF">O3P69_009387</name>
</gene>
<reference evidence="1 2" key="1">
    <citation type="submission" date="2023-03" db="EMBL/GenBank/DDBJ databases">
        <title>High-quality genome of Scylla paramamosain provides insights in environmental adaptation.</title>
        <authorList>
            <person name="Zhang L."/>
        </authorList>
    </citation>
    <scope>NUCLEOTIDE SEQUENCE [LARGE SCALE GENOMIC DNA]</scope>
    <source>
        <strain evidence="1">LZ_2023a</strain>
        <tissue evidence="1">Muscle</tissue>
    </source>
</reference>
<protein>
    <submittedName>
        <fullName evidence="1">Uncharacterized protein</fullName>
    </submittedName>
</protein>
<dbReference type="AlphaFoldDB" id="A0AAW0SV30"/>
<dbReference type="Proteomes" id="UP001487740">
    <property type="component" value="Unassembled WGS sequence"/>
</dbReference>
<sequence>MLGCWGRVEGVVGGGGREVSRVAIIASSDGSAGRRRLGNTNKVNKVKRSVQAKCVASRVTSTVSSIEKSVQASDVAVCVTSPFSNNKKDNATTSTDGSLQGCPLHSALCFLKSPVPTSHPPSEKG</sequence>
<organism evidence="1 2">
    <name type="scientific">Scylla paramamosain</name>
    <name type="common">Mud crab</name>
    <dbReference type="NCBI Taxonomy" id="85552"/>
    <lineage>
        <taxon>Eukaryota</taxon>
        <taxon>Metazoa</taxon>
        <taxon>Ecdysozoa</taxon>
        <taxon>Arthropoda</taxon>
        <taxon>Crustacea</taxon>
        <taxon>Multicrustacea</taxon>
        <taxon>Malacostraca</taxon>
        <taxon>Eumalacostraca</taxon>
        <taxon>Eucarida</taxon>
        <taxon>Decapoda</taxon>
        <taxon>Pleocyemata</taxon>
        <taxon>Brachyura</taxon>
        <taxon>Eubrachyura</taxon>
        <taxon>Portunoidea</taxon>
        <taxon>Portunidae</taxon>
        <taxon>Portuninae</taxon>
        <taxon>Scylla</taxon>
    </lineage>
</organism>
<evidence type="ECO:0000313" key="1">
    <source>
        <dbReference type="EMBL" id="KAK8378657.1"/>
    </source>
</evidence>
<dbReference type="EMBL" id="JARAKH010000044">
    <property type="protein sequence ID" value="KAK8378657.1"/>
    <property type="molecule type" value="Genomic_DNA"/>
</dbReference>
<evidence type="ECO:0000313" key="2">
    <source>
        <dbReference type="Proteomes" id="UP001487740"/>
    </source>
</evidence>
<accession>A0AAW0SV30</accession>
<comment type="caution">
    <text evidence="1">The sequence shown here is derived from an EMBL/GenBank/DDBJ whole genome shotgun (WGS) entry which is preliminary data.</text>
</comment>